<evidence type="ECO:0000256" key="1">
    <source>
        <dbReference type="SAM" id="MobiDB-lite"/>
    </source>
</evidence>
<evidence type="ECO:0000313" key="3">
    <source>
        <dbReference type="Proteomes" id="UP000327493"/>
    </source>
</evidence>
<protein>
    <submittedName>
        <fullName evidence="2">Uncharacterized protein</fullName>
    </submittedName>
</protein>
<feature type="region of interest" description="Disordered" evidence="1">
    <location>
        <begin position="51"/>
        <end position="84"/>
    </location>
</feature>
<organism evidence="2 3">
    <name type="scientific">Etheostoma spectabile</name>
    <name type="common">orangethroat darter</name>
    <dbReference type="NCBI Taxonomy" id="54343"/>
    <lineage>
        <taxon>Eukaryota</taxon>
        <taxon>Metazoa</taxon>
        <taxon>Chordata</taxon>
        <taxon>Craniata</taxon>
        <taxon>Vertebrata</taxon>
        <taxon>Euteleostomi</taxon>
        <taxon>Actinopterygii</taxon>
        <taxon>Neopterygii</taxon>
        <taxon>Teleostei</taxon>
        <taxon>Neoteleostei</taxon>
        <taxon>Acanthomorphata</taxon>
        <taxon>Eupercaria</taxon>
        <taxon>Perciformes</taxon>
        <taxon>Percoidei</taxon>
        <taxon>Percidae</taxon>
        <taxon>Etheostomatinae</taxon>
        <taxon>Etheostoma</taxon>
    </lineage>
</organism>
<proteinExistence type="predicted"/>
<reference evidence="2 3" key="1">
    <citation type="submission" date="2019-08" db="EMBL/GenBank/DDBJ databases">
        <title>A chromosome-level genome assembly, high-density linkage maps, and genome scans reveal the genomic architecture of hybrid incompatibilities underlying speciation via character displacement in darters (Percidae: Etheostominae).</title>
        <authorList>
            <person name="Moran R.L."/>
            <person name="Catchen J.M."/>
            <person name="Fuller R.C."/>
        </authorList>
    </citation>
    <scope>NUCLEOTIDE SEQUENCE [LARGE SCALE GENOMIC DNA]</scope>
    <source>
        <strain evidence="2">EspeVRDwgs_2016</strain>
        <tissue evidence="2">Muscle</tissue>
    </source>
</reference>
<dbReference type="EMBL" id="VOFY01000007">
    <property type="protein sequence ID" value="KAA8591489.1"/>
    <property type="molecule type" value="Genomic_DNA"/>
</dbReference>
<gene>
    <name evidence="2" type="ORF">FQN60_002432</name>
</gene>
<evidence type="ECO:0000313" key="2">
    <source>
        <dbReference type="EMBL" id="KAA8591489.1"/>
    </source>
</evidence>
<sequence>MKQPEQQPAVQQLQLPTVTSCSGCMSLCGCAVCCWRVVLQWKTGVNTRGRETPIVRPKENPVPSTLASTPDGPRLPPVSNARPTVAFTGPAEAEALASSALAMALTPTALEISAPALALGPLASASK</sequence>
<name>A0A5J5DCE5_9PERO</name>
<keyword evidence="3" id="KW-1185">Reference proteome</keyword>
<comment type="caution">
    <text evidence="2">The sequence shown here is derived from an EMBL/GenBank/DDBJ whole genome shotgun (WGS) entry which is preliminary data.</text>
</comment>
<accession>A0A5J5DCE5</accession>
<dbReference type="AlphaFoldDB" id="A0A5J5DCE5"/>
<dbReference type="PROSITE" id="PS51257">
    <property type="entry name" value="PROKAR_LIPOPROTEIN"/>
    <property type="match status" value="1"/>
</dbReference>
<dbReference type="Proteomes" id="UP000327493">
    <property type="component" value="Chromosome 7"/>
</dbReference>